<sequence>MARRMKRYRGWLVMVLLAAVMVWTSGCAVSQTLDLTANAVDGDEQETDEIYSDLGLDLGGAQDEADSGVKPGEVILVQDGGDDDLSGNVVPIEIVPEGPAESVEQKVIALTFDDGPDKRYTPAILDILKEKGVKATFFVVGLQVSKSPEVLERIVKEGHEIGNHTYNHKDLSKLGKDAILKEINAGDKVIKEAVGFTPMLFRAPYGAVSDTLKEILEKTGRHMIGWNIDTRDWAGTSVADMQEMIRTEAKPGGIILMHSFGGKHIAHTVEALPGIIDDLTDMGYSFAGIDELH</sequence>
<dbReference type="InterPro" id="IPR050248">
    <property type="entry name" value="Polysacc_deacetylase_ArnD"/>
</dbReference>
<dbReference type="InterPro" id="IPR002509">
    <property type="entry name" value="NODB_dom"/>
</dbReference>
<dbReference type="CDD" id="cd10917">
    <property type="entry name" value="CE4_NodB_like_6s_7s"/>
    <property type="match status" value="1"/>
</dbReference>
<evidence type="ECO:0000313" key="5">
    <source>
        <dbReference type="Proteomes" id="UP001229346"/>
    </source>
</evidence>
<dbReference type="Pfam" id="PF01522">
    <property type="entry name" value="Polysacc_deac_1"/>
    <property type="match status" value="1"/>
</dbReference>
<dbReference type="SUPFAM" id="SSF88713">
    <property type="entry name" value="Glycoside hydrolase/deacetylase"/>
    <property type="match status" value="1"/>
</dbReference>
<keyword evidence="5" id="KW-1185">Reference proteome</keyword>
<dbReference type="EMBL" id="JAUSSU010000009">
    <property type="protein sequence ID" value="MDQ0114978.1"/>
    <property type="molecule type" value="Genomic_DNA"/>
</dbReference>
<dbReference type="RefSeq" id="WP_307206359.1">
    <property type="nucleotide sequence ID" value="NZ_JAUSST010000008.1"/>
</dbReference>
<accession>A0ABT9U5X9</accession>
<dbReference type="PROSITE" id="PS51677">
    <property type="entry name" value="NODB"/>
    <property type="match status" value="1"/>
</dbReference>
<evidence type="ECO:0000313" key="4">
    <source>
        <dbReference type="EMBL" id="MDQ0114978.1"/>
    </source>
</evidence>
<dbReference type="PROSITE" id="PS51257">
    <property type="entry name" value="PROKAR_LIPOPROTEIN"/>
    <property type="match status" value="1"/>
</dbReference>
<evidence type="ECO:0000256" key="1">
    <source>
        <dbReference type="ARBA" id="ARBA00022723"/>
    </source>
</evidence>
<dbReference type="InterPro" id="IPR011330">
    <property type="entry name" value="Glyco_hydro/deAcase_b/a-brl"/>
</dbReference>
<feature type="domain" description="NodB homology" evidence="3">
    <location>
        <begin position="106"/>
        <end position="287"/>
    </location>
</feature>
<evidence type="ECO:0000256" key="2">
    <source>
        <dbReference type="ARBA" id="ARBA00022801"/>
    </source>
</evidence>
<proteinExistence type="predicted"/>
<keyword evidence="2" id="KW-0378">Hydrolase</keyword>
<evidence type="ECO:0000259" key="3">
    <source>
        <dbReference type="PROSITE" id="PS51677"/>
    </source>
</evidence>
<gene>
    <name evidence="4" type="ORF">J2T15_004435</name>
</gene>
<dbReference type="PANTHER" id="PTHR10587:SF133">
    <property type="entry name" value="CHITIN DEACETYLASE 1-RELATED"/>
    <property type="match status" value="1"/>
</dbReference>
<dbReference type="Proteomes" id="UP001229346">
    <property type="component" value="Unassembled WGS sequence"/>
</dbReference>
<protein>
    <submittedName>
        <fullName evidence="4">Peptidoglycan/xylan/chitin deacetylase (PgdA/CDA1 family)</fullName>
    </submittedName>
</protein>
<dbReference type="Gene3D" id="3.20.20.370">
    <property type="entry name" value="Glycoside hydrolase/deacetylase"/>
    <property type="match status" value="1"/>
</dbReference>
<keyword evidence="1" id="KW-0479">Metal-binding</keyword>
<organism evidence="4 5">
    <name type="scientific">Paenibacillus harenae</name>
    <dbReference type="NCBI Taxonomy" id="306543"/>
    <lineage>
        <taxon>Bacteria</taxon>
        <taxon>Bacillati</taxon>
        <taxon>Bacillota</taxon>
        <taxon>Bacilli</taxon>
        <taxon>Bacillales</taxon>
        <taxon>Paenibacillaceae</taxon>
        <taxon>Paenibacillus</taxon>
    </lineage>
</organism>
<dbReference type="PANTHER" id="PTHR10587">
    <property type="entry name" value="GLYCOSYL TRANSFERASE-RELATED"/>
    <property type="match status" value="1"/>
</dbReference>
<comment type="caution">
    <text evidence="4">The sequence shown here is derived from an EMBL/GenBank/DDBJ whole genome shotgun (WGS) entry which is preliminary data.</text>
</comment>
<name>A0ABT9U5X9_PAEHA</name>
<reference evidence="4 5" key="1">
    <citation type="submission" date="2023-07" db="EMBL/GenBank/DDBJ databases">
        <title>Sorghum-associated microbial communities from plants grown in Nebraska, USA.</title>
        <authorList>
            <person name="Schachtman D."/>
        </authorList>
    </citation>
    <scope>NUCLEOTIDE SEQUENCE [LARGE SCALE GENOMIC DNA]</scope>
    <source>
        <strain evidence="4 5">CC482</strain>
    </source>
</reference>